<dbReference type="PANTHER" id="PTHR23131:SF4">
    <property type="entry name" value="METALLO-BETA-LACTAMASE SUPERFAMILY POTEIN"/>
    <property type="match status" value="1"/>
</dbReference>
<keyword evidence="3" id="KW-1185">Reference proteome</keyword>
<dbReference type="InterPro" id="IPR001279">
    <property type="entry name" value="Metallo-B-lactamas"/>
</dbReference>
<dbReference type="Pfam" id="PF00753">
    <property type="entry name" value="Lactamase_B"/>
    <property type="match status" value="1"/>
</dbReference>
<dbReference type="Gene3D" id="3.60.15.10">
    <property type="entry name" value="Ribonuclease Z/Hydroxyacylglutathione hydrolase-like"/>
    <property type="match status" value="1"/>
</dbReference>
<dbReference type="PANTHER" id="PTHR23131">
    <property type="entry name" value="ENDORIBONUCLEASE LACTB2"/>
    <property type="match status" value="1"/>
</dbReference>
<dbReference type="InterPro" id="IPR050662">
    <property type="entry name" value="Sec-metab_biosynth-thioest"/>
</dbReference>
<name>A0ABU5IZR9_9BACI</name>
<dbReference type="EMBL" id="JAXOFX010000008">
    <property type="protein sequence ID" value="MDZ5472650.1"/>
    <property type="molecule type" value="Genomic_DNA"/>
</dbReference>
<dbReference type="SMART" id="SM00849">
    <property type="entry name" value="Lactamase_B"/>
    <property type="match status" value="1"/>
</dbReference>
<evidence type="ECO:0000313" key="3">
    <source>
        <dbReference type="Proteomes" id="UP001290455"/>
    </source>
</evidence>
<evidence type="ECO:0000259" key="1">
    <source>
        <dbReference type="SMART" id="SM00849"/>
    </source>
</evidence>
<accession>A0ABU5IZR9</accession>
<evidence type="ECO:0000313" key="2">
    <source>
        <dbReference type="EMBL" id="MDZ5472650.1"/>
    </source>
</evidence>
<sequence>MLNCIGLILQSYKEWGPIQKIVPIKLETPFSEGFVYVFAVLGDTATLIDTGNPGEKSFYELKSQLRQNGLEFKDFDHIVLTHMHTDHYGGVRLIQEEVLLPVYVHELARPIITGGIYEFHRMNEFFNQFLIQCGATPLVHQYRRKYIEENWENVHYIKNGDSISIGGSPYKVYHVPGHSQTDILLVNHENGFTFVGDHLIAELSVNAFIEPPKPDSNNRPKPLLQYRESLSQAKNLPLGVCYSSHGQPFQEHAKLIDQRLMEHENRCSNIHKILQSGQKSIFEICQEMYPRLKGTSVFLGLSQIQGHLDLMEERELVSSEEINEILYYRLRSD</sequence>
<proteinExistence type="predicted"/>
<dbReference type="SUPFAM" id="SSF56281">
    <property type="entry name" value="Metallo-hydrolase/oxidoreductase"/>
    <property type="match status" value="1"/>
</dbReference>
<feature type="domain" description="Metallo-beta-lactamase" evidence="1">
    <location>
        <begin position="34"/>
        <end position="245"/>
    </location>
</feature>
<organism evidence="2 3">
    <name type="scientific">Robertmurraya mangrovi</name>
    <dbReference type="NCBI Taxonomy" id="3098077"/>
    <lineage>
        <taxon>Bacteria</taxon>
        <taxon>Bacillati</taxon>
        <taxon>Bacillota</taxon>
        <taxon>Bacilli</taxon>
        <taxon>Bacillales</taxon>
        <taxon>Bacillaceae</taxon>
        <taxon>Robertmurraya</taxon>
    </lineage>
</organism>
<dbReference type="RefSeq" id="WP_322446954.1">
    <property type="nucleotide sequence ID" value="NZ_JAXOFX010000008.1"/>
</dbReference>
<reference evidence="2 3" key="1">
    <citation type="submission" date="2023-11" db="EMBL/GenBank/DDBJ databases">
        <title>Bacillus jintuensis, isolated from a mudflat on the Beibu Gulf coast.</title>
        <authorList>
            <person name="Li M."/>
        </authorList>
    </citation>
    <scope>NUCLEOTIDE SEQUENCE [LARGE SCALE GENOMIC DNA]</scope>
    <source>
        <strain evidence="2 3">31A1R</strain>
    </source>
</reference>
<dbReference type="InterPro" id="IPR036866">
    <property type="entry name" value="RibonucZ/Hydroxyglut_hydro"/>
</dbReference>
<dbReference type="Proteomes" id="UP001290455">
    <property type="component" value="Unassembled WGS sequence"/>
</dbReference>
<gene>
    <name evidence="2" type="ORF">SM124_13005</name>
</gene>
<comment type="caution">
    <text evidence="2">The sequence shown here is derived from an EMBL/GenBank/DDBJ whole genome shotgun (WGS) entry which is preliminary data.</text>
</comment>
<protein>
    <submittedName>
        <fullName evidence="2">MBL fold metallo-hydrolase</fullName>
    </submittedName>
</protein>